<dbReference type="Pfam" id="PF00216">
    <property type="entry name" value="Bac_DNA_binding"/>
    <property type="match status" value="1"/>
</dbReference>
<keyword evidence="4 7" id="KW-0238">DNA-binding</keyword>
<dbReference type="PANTHER" id="PTHR33175:SF3">
    <property type="entry name" value="DNA-BINDING PROTEIN HU-BETA"/>
    <property type="match status" value="1"/>
</dbReference>
<evidence type="ECO:0000313" key="7">
    <source>
        <dbReference type="EMBL" id="SDA49935.1"/>
    </source>
</evidence>
<dbReference type="InterPro" id="IPR010992">
    <property type="entry name" value="IHF-like_DNA-bd_dom_sf"/>
</dbReference>
<keyword evidence="3" id="KW-0226">DNA condensation</keyword>
<evidence type="ECO:0000256" key="6">
    <source>
        <dbReference type="SAM" id="MobiDB-lite"/>
    </source>
</evidence>
<protein>
    <recommendedName>
        <fullName evidence="2">DNA-binding protein HU</fullName>
    </recommendedName>
</protein>
<evidence type="ECO:0000313" key="8">
    <source>
        <dbReference type="Proteomes" id="UP000181860"/>
    </source>
</evidence>
<proteinExistence type="inferred from homology"/>
<evidence type="ECO:0000256" key="2">
    <source>
        <dbReference type="ARBA" id="ARBA00021922"/>
    </source>
</evidence>
<dbReference type="GO" id="GO:0003677">
    <property type="term" value="F:DNA binding"/>
    <property type="evidence" value="ECO:0007669"/>
    <property type="project" value="UniProtKB-KW"/>
</dbReference>
<evidence type="ECO:0000256" key="3">
    <source>
        <dbReference type="ARBA" id="ARBA00023067"/>
    </source>
</evidence>
<keyword evidence="8" id="KW-1185">Reference proteome</keyword>
<dbReference type="InterPro" id="IPR000119">
    <property type="entry name" value="Hist_DNA-bd"/>
</dbReference>
<reference evidence="7 8" key="1">
    <citation type="submission" date="2016-10" db="EMBL/GenBank/DDBJ databases">
        <authorList>
            <person name="Varghese N."/>
            <person name="Submissions S."/>
        </authorList>
    </citation>
    <scope>NUCLEOTIDE SEQUENCE [LARGE SCALE GENOMIC DNA]</scope>
    <source>
        <strain evidence="7 8">ATCC 43761</strain>
    </source>
</reference>
<dbReference type="PRINTS" id="PR01727">
    <property type="entry name" value="DNABINDINGHU"/>
</dbReference>
<dbReference type="Proteomes" id="UP000181860">
    <property type="component" value="Unassembled WGS sequence"/>
</dbReference>
<dbReference type="SMART" id="SM00411">
    <property type="entry name" value="BHL"/>
    <property type="match status" value="1"/>
</dbReference>
<dbReference type="EMBL" id="FMXC01000007">
    <property type="protein sequence ID" value="SDA49935.1"/>
    <property type="molecule type" value="Genomic_DNA"/>
</dbReference>
<gene>
    <name evidence="7" type="ORF">SAMN02983011_00950</name>
</gene>
<feature type="region of interest" description="Disordered" evidence="6">
    <location>
        <begin position="86"/>
        <end position="105"/>
    </location>
</feature>
<sequence>MIRRDHYSLFFQNKEQTMDFGFNSGGELFMANKAELVSEVASKTKLTKKDAAAAVDAIFGSIQDNLAKGEKVQLIGFGTFEVRHRAARKGRNPQTGDEISIPASEVPAFKPGKALKDAVK</sequence>
<dbReference type="InterPro" id="IPR020816">
    <property type="entry name" value="Histone-like_DNA-bd_CS"/>
</dbReference>
<evidence type="ECO:0000256" key="1">
    <source>
        <dbReference type="ARBA" id="ARBA00010529"/>
    </source>
</evidence>
<dbReference type="CDD" id="cd13831">
    <property type="entry name" value="HU"/>
    <property type="match status" value="1"/>
</dbReference>
<dbReference type="PROSITE" id="PS00045">
    <property type="entry name" value="HISTONE_LIKE"/>
    <property type="match status" value="1"/>
</dbReference>
<comment type="caution">
    <text evidence="7">The sequence shown here is derived from an EMBL/GenBank/DDBJ whole genome shotgun (WGS) entry which is preliminary data.</text>
</comment>
<accession>A0ABY0MEQ1</accession>
<organism evidence="7 8">
    <name type="scientific">Lactobacillus kefiranofaciens</name>
    <dbReference type="NCBI Taxonomy" id="267818"/>
    <lineage>
        <taxon>Bacteria</taxon>
        <taxon>Bacillati</taxon>
        <taxon>Bacillota</taxon>
        <taxon>Bacilli</taxon>
        <taxon>Lactobacillales</taxon>
        <taxon>Lactobacillaceae</taxon>
        <taxon>Lactobacillus</taxon>
    </lineage>
</organism>
<evidence type="ECO:0000256" key="4">
    <source>
        <dbReference type="ARBA" id="ARBA00023125"/>
    </source>
</evidence>
<name>A0ABY0MEQ1_9LACO</name>
<dbReference type="Gene3D" id="4.10.520.10">
    <property type="entry name" value="IHF-like DNA-binding proteins"/>
    <property type="match status" value="1"/>
</dbReference>
<dbReference type="SUPFAM" id="SSF47729">
    <property type="entry name" value="IHF-like DNA-binding proteins"/>
    <property type="match status" value="1"/>
</dbReference>
<evidence type="ECO:0000256" key="5">
    <source>
        <dbReference type="RuleBase" id="RU003939"/>
    </source>
</evidence>
<dbReference type="PANTHER" id="PTHR33175">
    <property type="entry name" value="DNA-BINDING PROTEIN HU"/>
    <property type="match status" value="1"/>
</dbReference>
<comment type="similarity">
    <text evidence="1 5">Belongs to the bacterial histone-like protein family.</text>
</comment>